<reference evidence="2" key="1">
    <citation type="submission" date="2016-10" db="EMBL/GenBank/DDBJ databases">
        <authorList>
            <person name="Varghese N."/>
            <person name="Submissions S."/>
        </authorList>
    </citation>
    <scope>NUCLEOTIDE SEQUENCE [LARGE SCALE GENOMIC DNA]</scope>
    <source>
        <strain evidence="2">EPL6</strain>
    </source>
</reference>
<dbReference type="OrthoDB" id="8912320at2"/>
<name>A0A1G9V553_9BURK</name>
<proteinExistence type="predicted"/>
<evidence type="ECO:0000313" key="2">
    <source>
        <dbReference type="Proteomes" id="UP000198552"/>
    </source>
</evidence>
<accession>A0A1G9V553</accession>
<evidence type="ECO:0000313" key="1">
    <source>
        <dbReference type="EMBL" id="SDM67331.1"/>
    </source>
</evidence>
<gene>
    <name evidence="1" type="ORF">SAMN05428957_11144</name>
</gene>
<protein>
    <submittedName>
        <fullName evidence="1">Uncharacterized protein</fullName>
    </submittedName>
</protein>
<keyword evidence="2" id="KW-1185">Reference proteome</keyword>
<dbReference type="AlphaFoldDB" id="A0A1G9V553"/>
<dbReference type="RefSeq" id="WP_091572213.1">
    <property type="nucleotide sequence ID" value="NZ_FNHP01000011.1"/>
</dbReference>
<dbReference type="EMBL" id="FNHP01000011">
    <property type="protein sequence ID" value="SDM67331.1"/>
    <property type="molecule type" value="Genomic_DNA"/>
</dbReference>
<dbReference type="STRING" id="1527607.SAMN05428957_11144"/>
<sequence length="261" mass="27124">MWLDTALHQAAGLHSFTPERQLRLLPVVSQSNAAGSTELEMLWQLCSSLQRLSYAVVVLDGTALEDERTPGLAQLLGGLDWPGSTGAADGASLAVVPAARGLAQLARHTGPVALTRLAGLFRSYAVAVLYAPVERLSCLVQASAGVPLVMTGPAAQGLVGAYRQLKHLALHAGPPACVVASVRPPGARMPPAQTAEALATLQHSAQAQLGLRVHTTAVDAARAQDIQRLALQLLENACTMQADIPCTAAGAFAAPPLEPRH</sequence>
<organism evidence="1 2">
    <name type="scientific">Oryzisolibacter propanilivorax</name>
    <dbReference type="NCBI Taxonomy" id="1527607"/>
    <lineage>
        <taxon>Bacteria</taxon>
        <taxon>Pseudomonadati</taxon>
        <taxon>Pseudomonadota</taxon>
        <taxon>Betaproteobacteria</taxon>
        <taxon>Burkholderiales</taxon>
        <taxon>Comamonadaceae</taxon>
        <taxon>Oryzisolibacter</taxon>
    </lineage>
</organism>
<dbReference type="Proteomes" id="UP000198552">
    <property type="component" value="Unassembled WGS sequence"/>
</dbReference>